<dbReference type="EMBL" id="LCTV02000006">
    <property type="protein sequence ID" value="PRQ74181.1"/>
    <property type="molecule type" value="Genomic_DNA"/>
</dbReference>
<protein>
    <submittedName>
        <fullName evidence="2">Proteophosphoglycan 5</fullName>
    </submittedName>
</protein>
<dbReference type="OrthoDB" id="10276980at2759"/>
<feature type="region of interest" description="Disordered" evidence="1">
    <location>
        <begin position="1"/>
        <end position="36"/>
    </location>
</feature>
<reference evidence="2 3" key="1">
    <citation type="journal article" date="2018" name="Elife">
        <title>Functional genomics of lipid metabolism in the oleaginous yeast Rhodosporidium toruloides.</title>
        <authorList>
            <person name="Coradetti S.T."/>
            <person name="Pinel D."/>
            <person name="Geiselman G."/>
            <person name="Ito M."/>
            <person name="Mondo S."/>
            <person name="Reilly M.C."/>
            <person name="Cheng Y.F."/>
            <person name="Bauer S."/>
            <person name="Grigoriev I."/>
            <person name="Gladden J.M."/>
            <person name="Simmons B.A."/>
            <person name="Brem R."/>
            <person name="Arkin A.P."/>
            <person name="Skerker J.M."/>
        </authorList>
    </citation>
    <scope>NUCLEOTIDE SEQUENCE [LARGE SCALE GENOMIC DNA]</scope>
    <source>
        <strain evidence="2 3">NBRC 0880</strain>
    </source>
</reference>
<name>A0A2T0A824_RHOTO</name>
<gene>
    <name evidence="2" type="ORF">AAT19DRAFT_14534</name>
</gene>
<evidence type="ECO:0000313" key="3">
    <source>
        <dbReference type="Proteomes" id="UP000239560"/>
    </source>
</evidence>
<feature type="compositionally biased region" description="Polar residues" evidence="1">
    <location>
        <begin position="1"/>
        <end position="21"/>
    </location>
</feature>
<organism evidence="2 3">
    <name type="scientific">Rhodotorula toruloides</name>
    <name type="common">Yeast</name>
    <name type="synonym">Rhodosporidium toruloides</name>
    <dbReference type="NCBI Taxonomy" id="5286"/>
    <lineage>
        <taxon>Eukaryota</taxon>
        <taxon>Fungi</taxon>
        <taxon>Dikarya</taxon>
        <taxon>Basidiomycota</taxon>
        <taxon>Pucciniomycotina</taxon>
        <taxon>Microbotryomycetes</taxon>
        <taxon>Sporidiobolales</taxon>
        <taxon>Sporidiobolaceae</taxon>
        <taxon>Rhodotorula</taxon>
    </lineage>
</organism>
<dbReference type="Proteomes" id="UP000239560">
    <property type="component" value="Unassembled WGS sequence"/>
</dbReference>
<comment type="caution">
    <text evidence="2">The sequence shown here is derived from an EMBL/GenBank/DDBJ whole genome shotgun (WGS) entry which is preliminary data.</text>
</comment>
<accession>A0A2T0A824</accession>
<evidence type="ECO:0000256" key="1">
    <source>
        <dbReference type="SAM" id="MobiDB-lite"/>
    </source>
</evidence>
<evidence type="ECO:0000313" key="2">
    <source>
        <dbReference type="EMBL" id="PRQ74181.1"/>
    </source>
</evidence>
<proteinExistence type="predicted"/>
<sequence length="368" mass="40586">MLFNSAGASDDTTPALPSTNEAPAAGSPPGQLELQDAPAGTVRRPTGLLDLPDELLTVIWEAVLAYQRPHIGLLLLNKRVTEVILPTCWRMLILDGDMATLDHKLDFVLNRPSARRHIQSLVFSPINVLHPVRLAVAAATQLESLTEIVISLVEESTSHPVCHYAEILATLPRLDRLWMMVHGDADVSRSPPVFQALRDFATNHAAFAEWFLDGTHSHLEVITFKQRAGGHIPLLPWPNLRELQQLEVHFSSCLHESINGIWAGLSSLQQQGTVSGLKLDSLHIFFGDDPDAASEDGSSLSDCFYQQLFSILKDLRLRDLAVSETTRAHWSFLAGLEPLTTVTSLYYEALPDENSDVRFHSFPLAGSA</sequence>
<dbReference type="AlphaFoldDB" id="A0A2T0A824"/>